<reference evidence="1 2" key="1">
    <citation type="submission" date="2019-09" db="EMBL/GenBank/DDBJ databases">
        <title>Draft genome sequence of Ginsengibacter sp. BR5-29.</title>
        <authorList>
            <person name="Im W.-T."/>
        </authorList>
    </citation>
    <scope>NUCLEOTIDE SEQUENCE [LARGE SCALE GENOMIC DNA]</scope>
    <source>
        <strain evidence="1 2">BR5-29</strain>
    </source>
</reference>
<gene>
    <name evidence="1" type="ORF">FW778_14975</name>
</gene>
<dbReference type="Proteomes" id="UP000326903">
    <property type="component" value="Unassembled WGS sequence"/>
</dbReference>
<sequence length="203" mass="23072">MIAVITGDITDSKKIDPKIWLKPLKKELDTIGSSPKFWEIYRGDSFQIIISKPEDALRTAIKIKATLKSIQDMDVRMAIGIGTRTHNAPKVTESNGTAFIHSGEKFELLKKEKQNLAVKSDWPGFDKEMNLFLKLALIAMDNWTVNAAEIVKTTMENPDKLQEELGQIVGIKQNAISNRLKRAYYDEIMEVNEMYLSKLKTLK</sequence>
<name>A0A5J5IDS4_9BACT</name>
<keyword evidence="2" id="KW-1185">Reference proteome</keyword>
<organism evidence="1 2">
    <name type="scientific">Ginsengibacter hankyongi</name>
    <dbReference type="NCBI Taxonomy" id="2607284"/>
    <lineage>
        <taxon>Bacteria</taxon>
        <taxon>Pseudomonadati</taxon>
        <taxon>Bacteroidota</taxon>
        <taxon>Chitinophagia</taxon>
        <taxon>Chitinophagales</taxon>
        <taxon>Chitinophagaceae</taxon>
        <taxon>Ginsengibacter</taxon>
    </lineage>
</organism>
<evidence type="ECO:0000313" key="2">
    <source>
        <dbReference type="Proteomes" id="UP000326903"/>
    </source>
</evidence>
<comment type="caution">
    <text evidence="1">The sequence shown here is derived from an EMBL/GenBank/DDBJ whole genome shotgun (WGS) entry which is preliminary data.</text>
</comment>
<dbReference type="RefSeq" id="WP_150415622.1">
    <property type="nucleotide sequence ID" value="NZ_VYQF01000004.1"/>
</dbReference>
<protein>
    <submittedName>
        <fullName evidence="1">Transcriptional regulator</fullName>
    </submittedName>
</protein>
<dbReference type="AlphaFoldDB" id="A0A5J5IDS4"/>
<dbReference type="EMBL" id="VYQF01000004">
    <property type="protein sequence ID" value="KAA9038062.1"/>
    <property type="molecule type" value="Genomic_DNA"/>
</dbReference>
<dbReference type="InterPro" id="IPR032580">
    <property type="entry name" value="SatD"/>
</dbReference>
<accession>A0A5J5IDS4</accession>
<dbReference type="Pfam" id="PF16264">
    <property type="entry name" value="SatD"/>
    <property type="match status" value="1"/>
</dbReference>
<proteinExistence type="predicted"/>
<evidence type="ECO:0000313" key="1">
    <source>
        <dbReference type="EMBL" id="KAA9038062.1"/>
    </source>
</evidence>